<dbReference type="AlphaFoldDB" id="A0AAV9S2R7"/>
<dbReference type="InterPro" id="IPR050357">
    <property type="entry name" value="Arrestin_domain-protein"/>
</dbReference>
<dbReference type="Proteomes" id="UP001311232">
    <property type="component" value="Unassembled WGS sequence"/>
</dbReference>
<dbReference type="InterPro" id="IPR014756">
    <property type="entry name" value="Ig_E-set"/>
</dbReference>
<dbReference type="SUPFAM" id="SSF81296">
    <property type="entry name" value="E set domains"/>
    <property type="match status" value="1"/>
</dbReference>
<dbReference type="PANTHER" id="PTHR11188">
    <property type="entry name" value="ARRESTIN DOMAIN CONTAINING PROTEIN"/>
    <property type="match status" value="1"/>
</dbReference>
<feature type="domain" description="Arrestin C-terminal-like" evidence="1">
    <location>
        <begin position="39"/>
        <end position="174"/>
    </location>
</feature>
<dbReference type="Pfam" id="PF02752">
    <property type="entry name" value="Arrestin_C"/>
    <property type="match status" value="1"/>
</dbReference>
<dbReference type="InterPro" id="IPR014752">
    <property type="entry name" value="Arrestin-like_C"/>
</dbReference>
<dbReference type="GO" id="GO:0015031">
    <property type="term" value="P:protein transport"/>
    <property type="evidence" value="ECO:0007669"/>
    <property type="project" value="TreeGrafter"/>
</dbReference>
<keyword evidence="3" id="KW-1185">Reference proteome</keyword>
<comment type="caution">
    <text evidence="2">The sequence shown here is derived from an EMBL/GenBank/DDBJ whole genome shotgun (WGS) entry which is preliminary data.</text>
</comment>
<organism evidence="2 3">
    <name type="scientific">Crenichthys baileyi</name>
    <name type="common">White River springfish</name>
    <dbReference type="NCBI Taxonomy" id="28760"/>
    <lineage>
        <taxon>Eukaryota</taxon>
        <taxon>Metazoa</taxon>
        <taxon>Chordata</taxon>
        <taxon>Craniata</taxon>
        <taxon>Vertebrata</taxon>
        <taxon>Euteleostomi</taxon>
        <taxon>Actinopterygii</taxon>
        <taxon>Neopterygii</taxon>
        <taxon>Teleostei</taxon>
        <taxon>Neoteleostei</taxon>
        <taxon>Acanthomorphata</taxon>
        <taxon>Ovalentaria</taxon>
        <taxon>Atherinomorphae</taxon>
        <taxon>Cyprinodontiformes</taxon>
        <taxon>Goodeidae</taxon>
        <taxon>Crenichthys</taxon>
    </lineage>
</organism>
<dbReference type="Gene3D" id="2.60.40.640">
    <property type="match status" value="1"/>
</dbReference>
<evidence type="ECO:0000313" key="2">
    <source>
        <dbReference type="EMBL" id="KAK5615493.1"/>
    </source>
</evidence>
<evidence type="ECO:0000259" key="1">
    <source>
        <dbReference type="SMART" id="SM01017"/>
    </source>
</evidence>
<accession>A0AAV9S2R7</accession>
<dbReference type="SMART" id="SM01017">
    <property type="entry name" value="Arrestin_C"/>
    <property type="match status" value="1"/>
</dbReference>
<dbReference type="GO" id="GO:0005886">
    <property type="term" value="C:plasma membrane"/>
    <property type="evidence" value="ECO:0007669"/>
    <property type="project" value="TreeGrafter"/>
</dbReference>
<reference evidence="2 3" key="1">
    <citation type="submission" date="2021-06" db="EMBL/GenBank/DDBJ databases">
        <authorList>
            <person name="Palmer J.M."/>
        </authorList>
    </citation>
    <scope>NUCLEOTIDE SEQUENCE [LARGE SCALE GENOMIC DNA]</scope>
    <source>
        <strain evidence="2 3">MEX-2019</strain>
        <tissue evidence="2">Muscle</tissue>
    </source>
</reference>
<proteinExistence type="predicted"/>
<dbReference type="GO" id="GO:0005737">
    <property type="term" value="C:cytoplasm"/>
    <property type="evidence" value="ECO:0007669"/>
    <property type="project" value="TreeGrafter"/>
</dbReference>
<protein>
    <recommendedName>
        <fullName evidence="1">Arrestin C-terminal-like domain-containing protein</fullName>
    </recommendedName>
</protein>
<dbReference type="EMBL" id="JAHHUM010000955">
    <property type="protein sequence ID" value="KAK5615493.1"/>
    <property type="molecule type" value="Genomic_DNA"/>
</dbReference>
<gene>
    <name evidence="2" type="ORF">CRENBAI_026730</name>
</gene>
<sequence length="221" mass="24580">MMPARKAKTHFTFVSKAEMNIPGIMVSQHRSKQKSIALNSGIVLLDIYTSQMGYKPGEDLHVTAKITNLSNRVIKPKFVLDEKKTYNGGEYIKVDQHDILQEKADAVKSRGSTTAVTKVLTIPRQLSPSILICPIIKLEYRLKVYLDITYAPSIVLKLPIVILPELTDENHLPPTSGFRYEAFGTSYEPAWINGPQAIDPPPPYEAAALYPLFSSSGYTDA</sequence>
<evidence type="ECO:0000313" key="3">
    <source>
        <dbReference type="Proteomes" id="UP001311232"/>
    </source>
</evidence>
<name>A0AAV9S2R7_9TELE</name>
<dbReference type="InterPro" id="IPR011022">
    <property type="entry name" value="Arrestin_C-like"/>
</dbReference>
<dbReference type="GO" id="GO:0007399">
    <property type="term" value="P:nervous system development"/>
    <property type="evidence" value="ECO:0007669"/>
    <property type="project" value="UniProtKB-ARBA"/>
</dbReference>
<dbReference type="PANTHER" id="PTHR11188:SF135">
    <property type="entry name" value="ARRESTIN DOMAIN CONTAINING 3-LIKE-RELATED"/>
    <property type="match status" value="1"/>
</dbReference>